<organism evidence="1 2">
    <name type="scientific">Desulfovibrio piger ATCC 29098</name>
    <dbReference type="NCBI Taxonomy" id="411464"/>
    <lineage>
        <taxon>Bacteria</taxon>
        <taxon>Pseudomonadati</taxon>
        <taxon>Thermodesulfobacteriota</taxon>
        <taxon>Desulfovibrionia</taxon>
        <taxon>Desulfovibrionales</taxon>
        <taxon>Desulfovibrionaceae</taxon>
        <taxon>Desulfovibrio</taxon>
    </lineage>
</organism>
<dbReference type="Proteomes" id="UP000003676">
    <property type="component" value="Unassembled WGS sequence"/>
</dbReference>
<reference evidence="1 2" key="2">
    <citation type="submission" date="2008-10" db="EMBL/GenBank/DDBJ databases">
        <authorList>
            <person name="Fulton L."/>
            <person name="Clifton S."/>
            <person name="Fulton B."/>
            <person name="Xu J."/>
            <person name="Minx P."/>
            <person name="Pepin K.H."/>
            <person name="Johnson M."/>
            <person name="Bhonagiri V."/>
            <person name="Nash W.E."/>
            <person name="Mardis E.R."/>
            <person name="Wilson R.K."/>
        </authorList>
    </citation>
    <scope>NUCLEOTIDE SEQUENCE [LARGE SCALE GENOMIC DNA]</scope>
    <source>
        <strain evidence="1 2">ATCC 29098</strain>
    </source>
</reference>
<sequence>MGIGAIAGDDESIDCAHAAEASLQAVATKGHYRNGKRDYLQSL</sequence>
<gene>
    <name evidence="1" type="ORF">DESPIG_00586</name>
</gene>
<dbReference type="EMBL" id="ABXU01000022">
    <property type="protein sequence ID" value="EEB34486.1"/>
    <property type="molecule type" value="Genomic_DNA"/>
</dbReference>
<protein>
    <submittedName>
        <fullName evidence="1">Uncharacterized protein</fullName>
    </submittedName>
</protein>
<evidence type="ECO:0000313" key="1">
    <source>
        <dbReference type="EMBL" id="EEB34486.1"/>
    </source>
</evidence>
<evidence type="ECO:0000313" key="2">
    <source>
        <dbReference type="Proteomes" id="UP000003676"/>
    </source>
</evidence>
<comment type="caution">
    <text evidence="1">The sequence shown here is derived from an EMBL/GenBank/DDBJ whole genome shotgun (WGS) entry which is preliminary data.</text>
</comment>
<name>B6WRA0_9BACT</name>
<dbReference type="AlphaFoldDB" id="B6WRA0"/>
<dbReference type="HOGENOM" id="CLU_3232713_0_0_7"/>
<accession>B6WRA0</accession>
<proteinExistence type="predicted"/>
<reference evidence="1 2" key="1">
    <citation type="submission" date="2008-10" db="EMBL/GenBank/DDBJ databases">
        <title>Draft genome sequence of Desulvovibrio piger (ATCC 29098).</title>
        <authorList>
            <person name="Sudarsanam P."/>
            <person name="Ley R."/>
            <person name="Guruge J."/>
            <person name="Turnbaugh P.J."/>
            <person name="Mahowald M."/>
            <person name="Liep D."/>
            <person name="Gordon J."/>
        </authorList>
    </citation>
    <scope>NUCLEOTIDE SEQUENCE [LARGE SCALE GENOMIC DNA]</scope>
    <source>
        <strain evidence="1 2">ATCC 29098</strain>
    </source>
</reference>